<dbReference type="SUPFAM" id="SSF50891">
    <property type="entry name" value="Cyclophilin-like"/>
    <property type="match status" value="1"/>
</dbReference>
<sequence>MPASRTILRTVAGSTKRPAMQVKQAGDHQVLVEYDGIELDLRLNFRVHALRRTLQDHPIDGVIETAPGFRSVMVTFDPARLPRPRLLDELVERERSTPDTDSLVLSSRIVTLPIAFDDEMTREAVARYRITTRNDAPNVTDGDNIDYIVRCNGFVNREEFFQRFAETTWWNAFIGYFPGLPSLFSLDPLTQISVPKYNPARMWTAEGAVGIGGPCVVLYPVEAPGSYQLFGRTLPLVGRNFGSRPAHRGTHSETIDAATDFNLFRIGDRIGFERVTEKELLALRLSVFEGTYTYRIESGEFVVAEYLDRVERLAPRAAAVAAERRRAAASVRVP</sequence>
<name>A0A378WNL1_9NOCA</name>
<gene>
    <name evidence="5" type="primary">kipI_2</name>
    <name evidence="5" type="ORF">NCTC13184_02138</name>
</gene>
<evidence type="ECO:0000256" key="1">
    <source>
        <dbReference type="ARBA" id="ARBA00022741"/>
    </source>
</evidence>
<evidence type="ECO:0000313" key="5">
    <source>
        <dbReference type="EMBL" id="SUA42779.1"/>
    </source>
</evidence>
<dbReference type="Gene3D" id="2.40.100.10">
    <property type="entry name" value="Cyclophilin-like"/>
    <property type="match status" value="1"/>
</dbReference>
<proteinExistence type="predicted"/>
<keyword evidence="3" id="KW-0067">ATP-binding</keyword>
<dbReference type="InterPro" id="IPR003833">
    <property type="entry name" value="CT_C_D"/>
</dbReference>
<evidence type="ECO:0000256" key="3">
    <source>
        <dbReference type="ARBA" id="ARBA00022840"/>
    </source>
</evidence>
<dbReference type="SMART" id="SM00796">
    <property type="entry name" value="AHS1"/>
    <property type="match status" value="1"/>
</dbReference>
<feature type="domain" description="Carboxyltransferase" evidence="4">
    <location>
        <begin position="20"/>
        <end position="245"/>
    </location>
</feature>
<dbReference type="InterPro" id="IPR029000">
    <property type="entry name" value="Cyclophilin-like_dom_sf"/>
</dbReference>
<dbReference type="OrthoDB" id="9760256at2"/>
<evidence type="ECO:0000259" key="4">
    <source>
        <dbReference type="SMART" id="SM00796"/>
    </source>
</evidence>
<dbReference type="GO" id="GO:0005524">
    <property type="term" value="F:ATP binding"/>
    <property type="evidence" value="ECO:0007669"/>
    <property type="project" value="UniProtKB-KW"/>
</dbReference>
<organism evidence="5 6">
    <name type="scientific">Nocardia africana</name>
    <dbReference type="NCBI Taxonomy" id="134964"/>
    <lineage>
        <taxon>Bacteria</taxon>
        <taxon>Bacillati</taxon>
        <taxon>Actinomycetota</taxon>
        <taxon>Actinomycetes</taxon>
        <taxon>Mycobacteriales</taxon>
        <taxon>Nocardiaceae</taxon>
        <taxon>Nocardia</taxon>
    </lineage>
</organism>
<dbReference type="PANTHER" id="PTHR34698:SF2">
    <property type="entry name" value="5-OXOPROLINASE SUBUNIT B"/>
    <property type="match status" value="1"/>
</dbReference>
<dbReference type="PANTHER" id="PTHR34698">
    <property type="entry name" value="5-OXOPROLINASE SUBUNIT B"/>
    <property type="match status" value="1"/>
</dbReference>
<dbReference type="AlphaFoldDB" id="A0A378WNL1"/>
<dbReference type="Pfam" id="PF02682">
    <property type="entry name" value="CT_C_D"/>
    <property type="match status" value="1"/>
</dbReference>
<protein>
    <submittedName>
        <fullName evidence="5">Sporulation inhibitor kipI</fullName>
    </submittedName>
</protein>
<accession>A0A378WNL1</accession>
<keyword evidence="1" id="KW-0547">Nucleotide-binding</keyword>
<evidence type="ECO:0000256" key="2">
    <source>
        <dbReference type="ARBA" id="ARBA00022801"/>
    </source>
</evidence>
<keyword evidence="2" id="KW-0378">Hydrolase</keyword>
<evidence type="ECO:0000313" key="6">
    <source>
        <dbReference type="Proteomes" id="UP000255082"/>
    </source>
</evidence>
<dbReference type="SUPFAM" id="SSF160467">
    <property type="entry name" value="PH0987 N-terminal domain-like"/>
    <property type="match status" value="1"/>
</dbReference>
<dbReference type="EMBL" id="UGRU01000001">
    <property type="protein sequence ID" value="SUA42779.1"/>
    <property type="molecule type" value="Genomic_DNA"/>
</dbReference>
<dbReference type="GO" id="GO:0016787">
    <property type="term" value="F:hydrolase activity"/>
    <property type="evidence" value="ECO:0007669"/>
    <property type="project" value="UniProtKB-KW"/>
</dbReference>
<dbReference type="InterPro" id="IPR010016">
    <property type="entry name" value="PxpB"/>
</dbReference>
<dbReference type="Proteomes" id="UP000255082">
    <property type="component" value="Unassembled WGS sequence"/>
</dbReference>
<reference evidence="5 6" key="1">
    <citation type="submission" date="2018-06" db="EMBL/GenBank/DDBJ databases">
        <authorList>
            <consortium name="Pathogen Informatics"/>
            <person name="Doyle S."/>
        </authorList>
    </citation>
    <scope>NUCLEOTIDE SEQUENCE [LARGE SCALE GENOMIC DNA]</scope>
    <source>
        <strain evidence="5 6">NCTC13184</strain>
    </source>
</reference>
<dbReference type="Gene3D" id="3.30.1360.40">
    <property type="match status" value="1"/>
</dbReference>